<dbReference type="EMBL" id="JAAHFQ010000071">
    <property type="protein sequence ID" value="NER27102.1"/>
    <property type="molecule type" value="Genomic_DNA"/>
</dbReference>
<evidence type="ECO:0000313" key="2">
    <source>
        <dbReference type="EMBL" id="NER27102.1"/>
    </source>
</evidence>
<dbReference type="PANTHER" id="PTHR47505">
    <property type="entry name" value="DNA UTILIZATION PROTEIN YHGH"/>
    <property type="match status" value="1"/>
</dbReference>
<protein>
    <submittedName>
        <fullName evidence="2">ComF family protein</fullName>
    </submittedName>
</protein>
<proteinExistence type="inferred from homology"/>
<dbReference type="InterPro" id="IPR051910">
    <property type="entry name" value="ComF/GntX_DNA_util-trans"/>
</dbReference>
<evidence type="ECO:0000256" key="1">
    <source>
        <dbReference type="ARBA" id="ARBA00008007"/>
    </source>
</evidence>
<reference evidence="2" key="1">
    <citation type="submission" date="2019-11" db="EMBL/GenBank/DDBJ databases">
        <title>Genomic insights into an expanded diversity of filamentous marine cyanobacteria reveals the extraordinary biosynthetic potential of Moorea and Okeania.</title>
        <authorList>
            <person name="Ferreira Leao T."/>
            <person name="Wang M."/>
            <person name="Moss N."/>
            <person name="Da Silva R."/>
            <person name="Sanders J."/>
            <person name="Nurk S."/>
            <person name="Gurevich A."/>
            <person name="Humphrey G."/>
            <person name="Reher R."/>
            <person name="Zhu Q."/>
            <person name="Belda-Ferre P."/>
            <person name="Glukhov E."/>
            <person name="Rex R."/>
            <person name="Dorrestein P.C."/>
            <person name="Knight R."/>
            <person name="Pevzner P."/>
            <person name="Gerwick W.H."/>
            <person name="Gerwick L."/>
        </authorList>
    </citation>
    <scope>NUCLEOTIDE SEQUENCE</scope>
    <source>
        <strain evidence="2">SIO1C4</strain>
    </source>
</reference>
<dbReference type="PANTHER" id="PTHR47505:SF1">
    <property type="entry name" value="DNA UTILIZATION PROTEIN YHGH"/>
    <property type="match status" value="1"/>
</dbReference>
<dbReference type="Gene3D" id="3.40.50.2020">
    <property type="match status" value="1"/>
</dbReference>
<dbReference type="InterPro" id="IPR029057">
    <property type="entry name" value="PRTase-like"/>
</dbReference>
<feature type="non-terminal residue" evidence="2">
    <location>
        <position position="1"/>
    </location>
</feature>
<organism evidence="2">
    <name type="scientific">Symploca sp. SIO1C4</name>
    <dbReference type="NCBI Taxonomy" id="2607765"/>
    <lineage>
        <taxon>Bacteria</taxon>
        <taxon>Bacillati</taxon>
        <taxon>Cyanobacteriota</taxon>
        <taxon>Cyanophyceae</taxon>
        <taxon>Coleofasciculales</taxon>
        <taxon>Coleofasciculaceae</taxon>
        <taxon>Symploca</taxon>
    </lineage>
</organism>
<comment type="similarity">
    <text evidence="1">Belongs to the ComF/GntX family.</text>
</comment>
<name>A0A6B3N916_9CYAN</name>
<sequence>SLCDRPAQLEFCPYCQRQLQYCQLDKPDKLWSGELPVFAWGSYGGLLKRAITALKYENQPQLAQPLGYYLGEAWLQSAAAKSLKKLIVMPIPVHPTKLRLRGYNQAQLIAQSFCQFTGYKQQPLALERVHATQAQFSLSRAQREQNLADAFVISKNFSKYSPASPVLLIDDIYTTGATVRSAAKTLVRQGIQVYGVAAIALSPSQCGKQGQ</sequence>
<dbReference type="InterPro" id="IPR000836">
    <property type="entry name" value="PRTase_dom"/>
</dbReference>
<gene>
    <name evidence="2" type="ORF">F6J89_05560</name>
</gene>
<dbReference type="SUPFAM" id="SSF53271">
    <property type="entry name" value="PRTase-like"/>
    <property type="match status" value="1"/>
</dbReference>
<dbReference type="CDD" id="cd06223">
    <property type="entry name" value="PRTases_typeI"/>
    <property type="match status" value="1"/>
</dbReference>
<comment type="caution">
    <text evidence="2">The sequence shown here is derived from an EMBL/GenBank/DDBJ whole genome shotgun (WGS) entry which is preliminary data.</text>
</comment>
<accession>A0A6B3N916</accession>
<dbReference type="AlphaFoldDB" id="A0A6B3N916"/>